<sequence length="130" mass="13941">MKELDPVDPVGLKDKGKGVIEESQKEVAHEVVVAKVESSISSPDPVQDRGADLSTVDDGFQVVTHRKNRVRAPAPGPISRSPWILSAGSSKSPLDDQAFPSLSRPVLKRHVEPPPIAPARGKGRGKKRGK</sequence>
<accession>A0AAV2CRK3</accession>
<feature type="compositionally biased region" description="Basic residues" evidence="1">
    <location>
        <begin position="121"/>
        <end position="130"/>
    </location>
</feature>
<dbReference type="Proteomes" id="UP001497516">
    <property type="component" value="Chromosome 10"/>
</dbReference>
<organism evidence="2 3">
    <name type="scientific">Linum trigynum</name>
    <dbReference type="NCBI Taxonomy" id="586398"/>
    <lineage>
        <taxon>Eukaryota</taxon>
        <taxon>Viridiplantae</taxon>
        <taxon>Streptophyta</taxon>
        <taxon>Embryophyta</taxon>
        <taxon>Tracheophyta</taxon>
        <taxon>Spermatophyta</taxon>
        <taxon>Magnoliopsida</taxon>
        <taxon>eudicotyledons</taxon>
        <taxon>Gunneridae</taxon>
        <taxon>Pentapetalae</taxon>
        <taxon>rosids</taxon>
        <taxon>fabids</taxon>
        <taxon>Malpighiales</taxon>
        <taxon>Linaceae</taxon>
        <taxon>Linum</taxon>
    </lineage>
</organism>
<dbReference type="EMBL" id="OZ034814">
    <property type="protein sequence ID" value="CAL1358796.1"/>
    <property type="molecule type" value="Genomic_DNA"/>
</dbReference>
<evidence type="ECO:0000256" key="1">
    <source>
        <dbReference type="SAM" id="MobiDB-lite"/>
    </source>
</evidence>
<protein>
    <submittedName>
        <fullName evidence="2">Uncharacterized protein</fullName>
    </submittedName>
</protein>
<keyword evidence="3" id="KW-1185">Reference proteome</keyword>
<evidence type="ECO:0000313" key="3">
    <source>
        <dbReference type="Proteomes" id="UP001497516"/>
    </source>
</evidence>
<feature type="region of interest" description="Disordered" evidence="1">
    <location>
        <begin position="68"/>
        <end position="130"/>
    </location>
</feature>
<gene>
    <name evidence="2" type="ORF">LTRI10_LOCUS6322</name>
</gene>
<name>A0AAV2CRK3_9ROSI</name>
<dbReference type="AlphaFoldDB" id="A0AAV2CRK3"/>
<reference evidence="2 3" key="1">
    <citation type="submission" date="2024-04" db="EMBL/GenBank/DDBJ databases">
        <authorList>
            <person name="Fracassetti M."/>
        </authorList>
    </citation>
    <scope>NUCLEOTIDE SEQUENCE [LARGE SCALE GENOMIC DNA]</scope>
</reference>
<evidence type="ECO:0000313" key="2">
    <source>
        <dbReference type="EMBL" id="CAL1358796.1"/>
    </source>
</evidence>
<proteinExistence type="predicted"/>